<comment type="caution">
    <text evidence="2">The sequence shown here is derived from an EMBL/GenBank/DDBJ whole genome shotgun (WGS) entry which is preliminary data.</text>
</comment>
<protein>
    <submittedName>
        <fullName evidence="2">Uncharacterized protein</fullName>
    </submittedName>
</protein>
<accession>A0A8B3S7A7</accession>
<organism evidence="2 3">
    <name type="scientific">Candidatus Argoarchaeum ethanivorans</name>
    <dbReference type="NCBI Taxonomy" id="2608793"/>
    <lineage>
        <taxon>Archaea</taxon>
        <taxon>Methanobacteriati</taxon>
        <taxon>Methanobacteriota</taxon>
        <taxon>Stenosarchaea group</taxon>
        <taxon>Methanomicrobia</taxon>
        <taxon>Methanosarcinales</taxon>
        <taxon>Methanosarcinales incertae sedis</taxon>
        <taxon>GOM Arc I cluster</taxon>
        <taxon>Candidatus Argoarchaeum</taxon>
    </lineage>
</organism>
<evidence type="ECO:0000256" key="1">
    <source>
        <dbReference type="SAM" id="Phobius"/>
    </source>
</evidence>
<name>A0A8B3S7A7_9EURY</name>
<sequence>MGTLGKLFGKKEEDVSTLLTPSELEEAVTRLKPGDEIVLMEVGPEGTHIFVRPKSTFLEGFVVLLLVIILMILIYYIFIK</sequence>
<keyword evidence="1" id="KW-0472">Membrane</keyword>
<evidence type="ECO:0000313" key="2">
    <source>
        <dbReference type="EMBL" id="RZB33216.1"/>
    </source>
</evidence>
<feature type="transmembrane region" description="Helical" evidence="1">
    <location>
        <begin position="60"/>
        <end position="79"/>
    </location>
</feature>
<evidence type="ECO:0000313" key="3">
    <source>
        <dbReference type="Proteomes" id="UP000291831"/>
    </source>
</evidence>
<dbReference type="Proteomes" id="UP000291831">
    <property type="component" value="Unassembled WGS sequence"/>
</dbReference>
<dbReference type="EMBL" id="RPGO01000001">
    <property type="protein sequence ID" value="RZB33216.1"/>
    <property type="molecule type" value="Genomic_DNA"/>
</dbReference>
<dbReference type="AlphaFoldDB" id="A0A8B3S7A7"/>
<gene>
    <name evidence="2" type="ORF">AEth_00009</name>
</gene>
<keyword evidence="1" id="KW-1133">Transmembrane helix</keyword>
<proteinExistence type="predicted"/>
<reference evidence="3" key="1">
    <citation type="submission" date="2019-01" db="EMBL/GenBank/DDBJ databases">
        <title>Anaerobic oxidation of ethane by archaea from a marine hydrocarbon seep.</title>
        <authorList>
            <person name="Musat F."/>
        </authorList>
    </citation>
    <scope>NUCLEOTIDE SEQUENCE [LARGE SCALE GENOMIC DNA]</scope>
</reference>
<keyword evidence="1" id="KW-0812">Transmembrane</keyword>